<evidence type="ECO:0000313" key="3">
    <source>
        <dbReference type="EMBL" id="HIK00350.1"/>
    </source>
</evidence>
<reference evidence="3 4" key="1">
    <citation type="journal article" name="Nat. Commun.">
        <title>Undinarchaeota illuminate DPANN phylogeny and the impact of gene transfer on archaeal evolution.</title>
        <authorList>
            <person name="Dombrowski N."/>
            <person name="Williams T.A."/>
            <person name="Sun J."/>
            <person name="Woodcroft B.J."/>
            <person name="Lee J.H."/>
            <person name="Minh B.Q."/>
            <person name="Rinke C."/>
            <person name="Spang A."/>
        </authorList>
    </citation>
    <scope>NUCLEOTIDE SEQUENCE [LARGE SCALE GENOMIC DNA]</scope>
    <source>
        <strain evidence="3">MAG_bin1129</strain>
    </source>
</reference>
<evidence type="ECO:0000313" key="4">
    <source>
        <dbReference type="Proteomes" id="UP000646946"/>
    </source>
</evidence>
<dbReference type="AlphaFoldDB" id="A0A832X601"/>
<name>A0A832X601_9ARCH</name>
<dbReference type="SUPFAM" id="SSF50249">
    <property type="entry name" value="Nucleic acid-binding proteins"/>
    <property type="match status" value="1"/>
</dbReference>
<dbReference type="InterPro" id="IPR012340">
    <property type="entry name" value="NA-bd_OB-fold"/>
</dbReference>
<dbReference type="Pfam" id="PF12172">
    <property type="entry name" value="zf-ChsH2"/>
    <property type="match status" value="1"/>
</dbReference>
<feature type="domain" description="ChsH2 C-terminal OB-fold" evidence="1">
    <location>
        <begin position="47"/>
        <end position="109"/>
    </location>
</feature>
<sequence length="140" mass="15945">MSVARFWRKQPSRYNLIGTQCSKCKSLYFPPRELCRKCKSSKLAPHQFKGAGKIVSYTVIRVPPTGFELLTPYVIAIVQLEEGPRLTTQIADCDIEKVSIGDKVQLAFRKISEDGKTGAIYYGYKFKCVHPHLKEMQKKS</sequence>
<keyword evidence="4" id="KW-1185">Reference proteome</keyword>
<dbReference type="InterPro" id="IPR022002">
    <property type="entry name" value="ChsH2_Znr"/>
</dbReference>
<dbReference type="Gene3D" id="6.10.30.10">
    <property type="match status" value="1"/>
</dbReference>
<dbReference type="InterPro" id="IPR052513">
    <property type="entry name" value="Thioester_dehydratase-like"/>
</dbReference>
<gene>
    <name evidence="3" type="ORF">H1016_02300</name>
</gene>
<protein>
    <submittedName>
        <fullName evidence="3">Zn-ribbon domain-containing OB-fold protein</fullName>
    </submittedName>
</protein>
<dbReference type="PANTHER" id="PTHR34075:SF5">
    <property type="entry name" value="BLR3430 PROTEIN"/>
    <property type="match status" value="1"/>
</dbReference>
<dbReference type="InterPro" id="IPR002878">
    <property type="entry name" value="ChsH2_C"/>
</dbReference>
<proteinExistence type="predicted"/>
<dbReference type="Proteomes" id="UP000646946">
    <property type="component" value="Unassembled WGS sequence"/>
</dbReference>
<feature type="domain" description="ChsH2 rubredoxin-like zinc ribbon" evidence="2">
    <location>
        <begin position="11"/>
        <end position="43"/>
    </location>
</feature>
<accession>A0A832X601</accession>
<evidence type="ECO:0000259" key="2">
    <source>
        <dbReference type="Pfam" id="PF12172"/>
    </source>
</evidence>
<dbReference type="EMBL" id="DVAB01000023">
    <property type="protein sequence ID" value="HIK00350.1"/>
    <property type="molecule type" value="Genomic_DNA"/>
</dbReference>
<organism evidence="3 4">
    <name type="scientific">Candidatus Naiadarchaeum limnaeum</name>
    <dbReference type="NCBI Taxonomy" id="2756139"/>
    <lineage>
        <taxon>Archaea</taxon>
        <taxon>Candidatus Undinarchaeota</taxon>
        <taxon>Candidatus Undinarchaeia</taxon>
        <taxon>Candidatus Naiadarchaeales</taxon>
        <taxon>Candidatus Naiadarchaeaceae</taxon>
        <taxon>Candidatus Naiadarchaeum</taxon>
    </lineage>
</organism>
<dbReference type="PANTHER" id="PTHR34075">
    <property type="entry name" value="BLR3430 PROTEIN"/>
    <property type="match status" value="1"/>
</dbReference>
<dbReference type="Pfam" id="PF01796">
    <property type="entry name" value="OB_ChsH2_C"/>
    <property type="match status" value="1"/>
</dbReference>
<evidence type="ECO:0000259" key="1">
    <source>
        <dbReference type="Pfam" id="PF01796"/>
    </source>
</evidence>
<comment type="caution">
    <text evidence="3">The sequence shown here is derived from an EMBL/GenBank/DDBJ whole genome shotgun (WGS) entry which is preliminary data.</text>
</comment>